<keyword evidence="9" id="KW-1185">Reference proteome</keyword>
<evidence type="ECO:0000313" key="8">
    <source>
        <dbReference type="Proteomes" id="UP000005756"/>
    </source>
</evidence>
<dbReference type="Proteomes" id="UP000216538">
    <property type="component" value="Unassembled WGS sequence"/>
</dbReference>
<dbReference type="PANTHER" id="PTHR19211">
    <property type="entry name" value="ATP-BINDING TRANSPORT PROTEIN-RELATED"/>
    <property type="match status" value="1"/>
</dbReference>
<dbReference type="SMART" id="SM00382">
    <property type="entry name" value="AAA"/>
    <property type="match status" value="2"/>
</dbReference>
<reference evidence="7 9" key="2">
    <citation type="submission" date="2017-07" db="EMBL/GenBank/DDBJ databases">
        <title>Shotgun whole genome sequences of three halophilic bacterial isolates.</title>
        <authorList>
            <person name="Pozzo T."/>
            <person name="Higdon S.M."/>
            <person name="Quillaguaman J."/>
        </authorList>
    </citation>
    <scope>NUCLEOTIDE SEQUENCE [LARGE SCALE GENOMIC DNA]</scope>
    <source>
        <strain evidence="7 9">LC1</strain>
    </source>
</reference>
<proteinExistence type="predicted"/>
<feature type="domain" description="ABC transporter" evidence="5">
    <location>
        <begin position="6"/>
        <end position="238"/>
    </location>
</feature>
<keyword evidence="3 7" id="KW-0067">ATP-binding</keyword>
<name>A0A265DW84_9GAMM</name>
<dbReference type="InterPro" id="IPR003439">
    <property type="entry name" value="ABC_transporter-like_ATP-bd"/>
</dbReference>
<reference evidence="6 8" key="1">
    <citation type="submission" date="2011-10" db="EMBL/GenBank/DDBJ databases">
        <authorList>
            <person name="Quillaguamn J."/>
            <person name="Guzmn D."/>
            <person name="Balderrama-Subieta A."/>
            <person name="Cardona-Ortuo C."/>
            <person name="Guevara-Martnez M."/>
            <person name="Callisaya-Quispe N."/>
        </authorList>
    </citation>
    <scope>NUCLEOTIDE SEQUENCE [LARGE SCALE GENOMIC DNA]</scope>
    <source>
        <strain evidence="6 8">LC1</strain>
    </source>
</reference>
<evidence type="ECO:0000259" key="5">
    <source>
        <dbReference type="PROSITE" id="PS50893"/>
    </source>
</evidence>
<dbReference type="GO" id="GO:0005524">
    <property type="term" value="F:ATP binding"/>
    <property type="evidence" value="ECO:0007669"/>
    <property type="project" value="UniProtKB-KW"/>
</dbReference>
<dbReference type="Proteomes" id="UP000005756">
    <property type="component" value="Unassembled WGS sequence"/>
</dbReference>
<keyword evidence="2" id="KW-0547">Nucleotide-binding</keyword>
<dbReference type="FunFam" id="3.40.50.300:FF:001320">
    <property type="entry name" value="Heme ABC transporter ATP-binding protein"/>
    <property type="match status" value="1"/>
</dbReference>
<sequence length="537" mass="59777">MTTTHLTLKGVSYVLPDGRTLFTDLYEQFDTRPTGLVGRNGVGKTILAQILAGLLQPTRGHCQRPDNVHYLAQQVAQLKEASVADLANVRATLDALARIETGSTAPEDFEAVDDRWDMPQRFRNELDRNGLGYLEATTPASTLSGGEAMRVALMGAMLSDADFLILDEPSNHLDRSNRQALIEQLQRWPRGLIVVSHDRQLLETMVRIVELSPLGLHSYGGNYTFYAEAKAHEQQTAINQLNQRKLERQRQERTTRKQRERQEKRQARGNRQGKEANQAKVILDGQKERSENSTGALHQKQAASRDQLNQRVREAAMQVEDEAHITLHEIPINQVAKRCLVELEKVELPFVMGATRRIRLMLRGLQRIGIVGPNGCGKSTLLRVLAGQIEPLSGTCKVTPERVYLDQRLANLDPEQSVLEQLQLANRSTTEGALRMLLAQLGLNAQKITTPSGLLSGGERLKGALACILYADSPPQLLLLDEPNNHLDLPSAQALETLLRSYQGALLVVSHDDAFLENLALTDRLLATEQGWHLESV</sequence>
<dbReference type="Pfam" id="PF00005">
    <property type="entry name" value="ABC_tran"/>
    <property type="match status" value="2"/>
</dbReference>
<dbReference type="RefSeq" id="WP_007113404.1">
    <property type="nucleotide sequence ID" value="NZ_JH393258.1"/>
</dbReference>
<gene>
    <name evidence="7" type="ORF">CE457_13325</name>
    <name evidence="6" type="ORF">KUC_2451</name>
</gene>
<feature type="compositionally biased region" description="Polar residues" evidence="4">
    <location>
        <begin position="292"/>
        <end position="310"/>
    </location>
</feature>
<keyword evidence="1" id="KW-0677">Repeat</keyword>
<dbReference type="SUPFAM" id="SSF52540">
    <property type="entry name" value="P-loop containing nucleoside triphosphate hydrolases"/>
    <property type="match status" value="2"/>
</dbReference>
<feature type="domain" description="ABC transporter" evidence="5">
    <location>
        <begin position="330"/>
        <end position="537"/>
    </location>
</feature>
<organism evidence="6 8">
    <name type="scientific">Vreelandella boliviensis LC1</name>
    <dbReference type="NCBI Taxonomy" id="1072583"/>
    <lineage>
        <taxon>Bacteria</taxon>
        <taxon>Pseudomonadati</taxon>
        <taxon>Pseudomonadota</taxon>
        <taxon>Gammaproteobacteria</taxon>
        <taxon>Oceanospirillales</taxon>
        <taxon>Halomonadaceae</taxon>
        <taxon>Vreelandella</taxon>
    </lineage>
</organism>
<evidence type="ECO:0000256" key="2">
    <source>
        <dbReference type="ARBA" id="ARBA00022741"/>
    </source>
</evidence>
<dbReference type="EMBL" id="JH393258">
    <property type="protein sequence ID" value="EHJ92495.1"/>
    <property type="molecule type" value="Genomic_DNA"/>
</dbReference>
<accession>A0A265DW84</accession>
<evidence type="ECO:0000313" key="9">
    <source>
        <dbReference type="Proteomes" id="UP000216538"/>
    </source>
</evidence>
<dbReference type="EMBL" id="NPEY01000009">
    <property type="protein sequence ID" value="OZT73582.1"/>
    <property type="molecule type" value="Genomic_DNA"/>
</dbReference>
<dbReference type="GO" id="GO:0016887">
    <property type="term" value="F:ATP hydrolysis activity"/>
    <property type="evidence" value="ECO:0007669"/>
    <property type="project" value="InterPro"/>
</dbReference>
<evidence type="ECO:0000313" key="6">
    <source>
        <dbReference type="EMBL" id="EHJ92495.1"/>
    </source>
</evidence>
<evidence type="ECO:0000256" key="3">
    <source>
        <dbReference type="ARBA" id="ARBA00022840"/>
    </source>
</evidence>
<dbReference type="OrthoDB" id="6130096at2"/>
<evidence type="ECO:0000256" key="4">
    <source>
        <dbReference type="SAM" id="MobiDB-lite"/>
    </source>
</evidence>
<evidence type="ECO:0000256" key="1">
    <source>
        <dbReference type="ARBA" id="ARBA00022737"/>
    </source>
</evidence>
<dbReference type="InterPro" id="IPR050611">
    <property type="entry name" value="ABCF"/>
</dbReference>
<dbReference type="CDD" id="cd03221">
    <property type="entry name" value="ABCF_EF-3"/>
    <property type="match status" value="1"/>
</dbReference>
<dbReference type="InterPro" id="IPR027417">
    <property type="entry name" value="P-loop_NTPase"/>
</dbReference>
<evidence type="ECO:0000313" key="7">
    <source>
        <dbReference type="EMBL" id="OZT73582.1"/>
    </source>
</evidence>
<dbReference type="InterPro" id="IPR003593">
    <property type="entry name" value="AAA+_ATPase"/>
</dbReference>
<dbReference type="STRING" id="1072583.KUC_2451"/>
<feature type="compositionally biased region" description="Basic and acidic residues" evidence="4">
    <location>
        <begin position="244"/>
        <end position="266"/>
    </location>
</feature>
<protein>
    <submittedName>
        <fullName evidence="7">ABC transporter ATP-binding protein</fullName>
    </submittedName>
</protein>
<dbReference type="PANTHER" id="PTHR19211:SF6">
    <property type="entry name" value="BLL7188 PROTEIN"/>
    <property type="match status" value="1"/>
</dbReference>
<dbReference type="Gene3D" id="3.40.50.300">
    <property type="entry name" value="P-loop containing nucleotide triphosphate hydrolases"/>
    <property type="match status" value="2"/>
</dbReference>
<feature type="region of interest" description="Disordered" evidence="4">
    <location>
        <begin position="241"/>
        <end position="312"/>
    </location>
</feature>
<dbReference type="PROSITE" id="PS50893">
    <property type="entry name" value="ABC_TRANSPORTER_2"/>
    <property type="match status" value="2"/>
</dbReference>
<dbReference type="AlphaFoldDB" id="A0A265DW84"/>